<dbReference type="EMBL" id="JAUJYO010000004">
    <property type="protein sequence ID" value="KAK1318635.1"/>
    <property type="molecule type" value="Genomic_DNA"/>
</dbReference>
<evidence type="ECO:0000256" key="2">
    <source>
        <dbReference type="ARBA" id="ARBA00005510"/>
    </source>
</evidence>
<evidence type="ECO:0000256" key="3">
    <source>
        <dbReference type="ARBA" id="ARBA00023015"/>
    </source>
</evidence>
<evidence type="ECO:0000313" key="9">
    <source>
        <dbReference type="Proteomes" id="UP001180020"/>
    </source>
</evidence>
<evidence type="ECO:0000256" key="1">
    <source>
        <dbReference type="ARBA" id="ARBA00004123"/>
    </source>
</evidence>
<dbReference type="GO" id="GO:0043565">
    <property type="term" value="F:sequence-specific DNA binding"/>
    <property type="evidence" value="ECO:0007669"/>
    <property type="project" value="TreeGrafter"/>
</dbReference>
<dbReference type="AlphaFoldDB" id="A0AAV9EY11"/>
<evidence type="ECO:0000256" key="5">
    <source>
        <dbReference type="ARBA" id="ARBA00023242"/>
    </source>
</evidence>
<dbReference type="PANTHER" id="PTHR31945">
    <property type="entry name" value="TRANSCRIPTION FACTOR SCREAM2-RELATED"/>
    <property type="match status" value="1"/>
</dbReference>
<dbReference type="GO" id="GO:0003700">
    <property type="term" value="F:DNA-binding transcription factor activity"/>
    <property type="evidence" value="ECO:0007669"/>
    <property type="project" value="TreeGrafter"/>
</dbReference>
<keyword evidence="4" id="KW-0804">Transcription</keyword>
<feature type="domain" description="BHLH" evidence="7">
    <location>
        <begin position="84"/>
        <end position="133"/>
    </location>
</feature>
<accession>A0AAV9EY11</accession>
<dbReference type="Proteomes" id="UP001180020">
    <property type="component" value="Unassembled WGS sequence"/>
</dbReference>
<gene>
    <name evidence="8" type="primary">FIT</name>
    <name evidence="8" type="ORF">QJS10_CPB04g00279</name>
</gene>
<comment type="similarity">
    <text evidence="2">Belongs to the bHLH protein family.</text>
</comment>
<protein>
    <submittedName>
        <fullName evidence="8">Transcription factor FER-LIKE IRON DEFICIENCY-INDUCED TRANSCRIPTION FACTOR</fullName>
    </submittedName>
</protein>
<keyword evidence="3" id="KW-0805">Transcription regulation</keyword>
<dbReference type="Pfam" id="PF00010">
    <property type="entry name" value="HLH"/>
    <property type="match status" value="1"/>
</dbReference>
<dbReference type="SMART" id="SM00353">
    <property type="entry name" value="HLH"/>
    <property type="match status" value="1"/>
</dbReference>
<proteinExistence type="inferred from homology"/>
<reference evidence="8" key="1">
    <citation type="journal article" date="2023" name="Nat. Commun.">
        <title>Diploid and tetraploid genomes of Acorus and the evolution of monocots.</title>
        <authorList>
            <person name="Ma L."/>
            <person name="Liu K.W."/>
            <person name="Li Z."/>
            <person name="Hsiao Y.Y."/>
            <person name="Qi Y."/>
            <person name="Fu T."/>
            <person name="Tang G.D."/>
            <person name="Zhang D."/>
            <person name="Sun W.H."/>
            <person name="Liu D.K."/>
            <person name="Li Y."/>
            <person name="Chen G.Z."/>
            <person name="Liu X.D."/>
            <person name="Liao X.Y."/>
            <person name="Jiang Y.T."/>
            <person name="Yu X."/>
            <person name="Hao Y."/>
            <person name="Huang J."/>
            <person name="Zhao X.W."/>
            <person name="Ke S."/>
            <person name="Chen Y.Y."/>
            <person name="Wu W.L."/>
            <person name="Hsu J.L."/>
            <person name="Lin Y.F."/>
            <person name="Huang M.D."/>
            <person name="Li C.Y."/>
            <person name="Huang L."/>
            <person name="Wang Z.W."/>
            <person name="Zhao X."/>
            <person name="Zhong W.Y."/>
            <person name="Peng D.H."/>
            <person name="Ahmad S."/>
            <person name="Lan S."/>
            <person name="Zhang J.S."/>
            <person name="Tsai W.C."/>
            <person name="Van de Peer Y."/>
            <person name="Liu Z.J."/>
        </authorList>
    </citation>
    <scope>NUCLEOTIDE SEQUENCE</scope>
    <source>
        <strain evidence="8">CP</strain>
    </source>
</reference>
<keyword evidence="9" id="KW-1185">Reference proteome</keyword>
<keyword evidence="5" id="KW-0539">Nucleus</keyword>
<dbReference type="PANTHER" id="PTHR31945:SF17">
    <property type="entry name" value="TRANSCRIPTION FACTOR FER-LIKE IRON DEFICIENCY-INDUCED TRANSCRIPTION FACTOR"/>
    <property type="match status" value="1"/>
</dbReference>
<dbReference type="InterPro" id="IPR036638">
    <property type="entry name" value="HLH_DNA-bd_sf"/>
</dbReference>
<dbReference type="GO" id="GO:0005634">
    <property type="term" value="C:nucleus"/>
    <property type="evidence" value="ECO:0007669"/>
    <property type="project" value="UniProtKB-SubCell"/>
</dbReference>
<dbReference type="InterPro" id="IPR051358">
    <property type="entry name" value="TF_AMS/ICE1/BHLH6-like"/>
</dbReference>
<dbReference type="PROSITE" id="PS50888">
    <property type="entry name" value="BHLH"/>
    <property type="match status" value="1"/>
</dbReference>
<dbReference type="SUPFAM" id="SSF47459">
    <property type="entry name" value="HLH, helix-loop-helix DNA-binding domain"/>
    <property type="match status" value="1"/>
</dbReference>
<evidence type="ECO:0000313" key="8">
    <source>
        <dbReference type="EMBL" id="KAK1318635.1"/>
    </source>
</evidence>
<evidence type="ECO:0000256" key="4">
    <source>
        <dbReference type="ARBA" id="ARBA00023163"/>
    </source>
</evidence>
<evidence type="ECO:0000259" key="7">
    <source>
        <dbReference type="PROSITE" id="PS50888"/>
    </source>
</evidence>
<sequence>MESQPLFMSSTDDGGLERIIDHLRQESFEAASADALFGGDGLEEWLYANNLECGSAIPDTCFSGEDFLSVEGDRVAVTVTKGRRDRSRSLVSERRRRGHMKEKLYQLRALVPNITRMDKASIIGDAEAYIRDLQNQVKALEEEIKGLESLGGGDGSARYPFETLRGARIMDDKRPVEGKISRMDAFQVGERTFYVRLVCIGGGASVSAALYASFESIPCFHIESSNFSAMAIGESILSLTLQVRDFGEEMNTTTLKQWLAAAFMSQGLVLETLISP</sequence>
<name>A0AAV9EY11_ACOCL</name>
<reference evidence="8" key="2">
    <citation type="submission" date="2023-06" db="EMBL/GenBank/DDBJ databases">
        <authorList>
            <person name="Ma L."/>
            <person name="Liu K.-W."/>
            <person name="Li Z."/>
            <person name="Hsiao Y.-Y."/>
            <person name="Qi Y."/>
            <person name="Fu T."/>
            <person name="Tang G."/>
            <person name="Zhang D."/>
            <person name="Sun W.-H."/>
            <person name="Liu D.-K."/>
            <person name="Li Y."/>
            <person name="Chen G.-Z."/>
            <person name="Liu X.-D."/>
            <person name="Liao X.-Y."/>
            <person name="Jiang Y.-T."/>
            <person name="Yu X."/>
            <person name="Hao Y."/>
            <person name="Huang J."/>
            <person name="Zhao X.-W."/>
            <person name="Ke S."/>
            <person name="Chen Y.-Y."/>
            <person name="Wu W.-L."/>
            <person name="Hsu J.-L."/>
            <person name="Lin Y.-F."/>
            <person name="Huang M.-D."/>
            <person name="Li C.-Y."/>
            <person name="Huang L."/>
            <person name="Wang Z.-W."/>
            <person name="Zhao X."/>
            <person name="Zhong W.-Y."/>
            <person name="Peng D.-H."/>
            <person name="Ahmad S."/>
            <person name="Lan S."/>
            <person name="Zhang J.-S."/>
            <person name="Tsai W.-C."/>
            <person name="Van De Peer Y."/>
            <person name="Liu Z.-J."/>
        </authorList>
    </citation>
    <scope>NUCLEOTIDE SEQUENCE</scope>
    <source>
        <strain evidence="8">CP</strain>
        <tissue evidence="8">Leaves</tissue>
    </source>
</reference>
<feature type="coiled-coil region" evidence="6">
    <location>
        <begin position="123"/>
        <end position="150"/>
    </location>
</feature>
<evidence type="ECO:0000256" key="6">
    <source>
        <dbReference type="SAM" id="Coils"/>
    </source>
</evidence>
<comment type="subcellular location">
    <subcellularLocation>
        <location evidence="1">Nucleus</location>
    </subcellularLocation>
</comment>
<keyword evidence="6" id="KW-0175">Coiled coil</keyword>
<comment type="caution">
    <text evidence="8">The sequence shown here is derived from an EMBL/GenBank/DDBJ whole genome shotgun (WGS) entry which is preliminary data.</text>
</comment>
<dbReference type="GO" id="GO:0046983">
    <property type="term" value="F:protein dimerization activity"/>
    <property type="evidence" value="ECO:0007669"/>
    <property type="project" value="InterPro"/>
</dbReference>
<dbReference type="InterPro" id="IPR011598">
    <property type="entry name" value="bHLH_dom"/>
</dbReference>
<organism evidence="8 9">
    <name type="scientific">Acorus calamus</name>
    <name type="common">Sweet flag</name>
    <dbReference type="NCBI Taxonomy" id="4465"/>
    <lineage>
        <taxon>Eukaryota</taxon>
        <taxon>Viridiplantae</taxon>
        <taxon>Streptophyta</taxon>
        <taxon>Embryophyta</taxon>
        <taxon>Tracheophyta</taxon>
        <taxon>Spermatophyta</taxon>
        <taxon>Magnoliopsida</taxon>
        <taxon>Liliopsida</taxon>
        <taxon>Acoraceae</taxon>
        <taxon>Acorus</taxon>
    </lineage>
</organism>
<dbReference type="Gene3D" id="4.10.280.10">
    <property type="entry name" value="Helix-loop-helix DNA-binding domain"/>
    <property type="match status" value="1"/>
</dbReference>